<keyword evidence="2" id="KW-0472">Membrane</keyword>
<protein>
    <submittedName>
        <fullName evidence="3">Uncharacterized protein</fullName>
    </submittedName>
</protein>
<gene>
    <name evidence="3" type="ordered locus">MSU_0034</name>
</gene>
<reference evidence="3 4" key="1">
    <citation type="journal article" date="2011" name="J. Bacteriol.">
        <title>Complete genome sequences of two hemotropic Mycoplasmas, Mycoplasma haemofelis strain Ohio2 and Mycoplasma suis strain Illinois.</title>
        <authorList>
            <person name="Messick J.B."/>
            <person name="Santos A.P."/>
            <person name="Guimaraes A.M."/>
        </authorList>
    </citation>
    <scope>NUCLEOTIDE SEQUENCE [LARGE SCALE GENOMIC DNA]</scope>
    <source>
        <strain evidence="3 4">Illinois</strain>
    </source>
</reference>
<evidence type="ECO:0000256" key="2">
    <source>
        <dbReference type="SAM" id="Phobius"/>
    </source>
</evidence>
<keyword evidence="2" id="KW-1133">Transmembrane helix</keyword>
<dbReference type="EMBL" id="CP002525">
    <property type="protein sequence ID" value="ADX97578.1"/>
    <property type="molecule type" value="Genomic_DNA"/>
</dbReference>
<feature type="transmembrane region" description="Helical" evidence="2">
    <location>
        <begin position="12"/>
        <end position="32"/>
    </location>
</feature>
<feature type="region of interest" description="Disordered" evidence="1">
    <location>
        <begin position="120"/>
        <end position="141"/>
    </location>
</feature>
<proteinExistence type="predicted"/>
<sequence length="141" mass="16291">MSFSMLFLNGPVIGGVLGSVIPVVIGIAYYVCKFIIQVKQDGWRNISAEEWKEFARNIESEIDLFVNGNKKMNFHCEHCAQQCSNHKNNVNNINKNICVLKEKWVYKAKTNWENAESEIVNQQKHKNHENKSILPEQPQQD</sequence>
<dbReference type="Proteomes" id="UP000007484">
    <property type="component" value="Chromosome"/>
</dbReference>
<dbReference type="RefSeq" id="WP_013608735.1">
    <property type="nucleotide sequence ID" value="NC_015155.1"/>
</dbReference>
<dbReference type="AlphaFoldDB" id="F0QQ08"/>
<dbReference type="STRING" id="768700.MSU_0034"/>
<evidence type="ECO:0000256" key="1">
    <source>
        <dbReference type="SAM" id="MobiDB-lite"/>
    </source>
</evidence>
<accession>F0QQ08</accession>
<dbReference type="KEGG" id="mss:MSU_0034"/>
<dbReference type="HOGENOM" id="CLU_151903_0_0_14"/>
<keyword evidence="4" id="KW-1185">Reference proteome</keyword>
<evidence type="ECO:0000313" key="3">
    <source>
        <dbReference type="EMBL" id="ADX97578.1"/>
    </source>
</evidence>
<name>F0QQ08_MYCSL</name>
<organism evidence="3 4">
    <name type="scientific">Mycoplasma suis (strain Illinois)</name>
    <dbReference type="NCBI Taxonomy" id="768700"/>
    <lineage>
        <taxon>Bacteria</taxon>
        <taxon>Bacillati</taxon>
        <taxon>Mycoplasmatota</taxon>
        <taxon>Mollicutes</taxon>
        <taxon>Mycoplasmataceae</taxon>
        <taxon>Mycoplasma</taxon>
    </lineage>
</organism>
<keyword evidence="2" id="KW-0812">Transmembrane</keyword>
<evidence type="ECO:0000313" key="4">
    <source>
        <dbReference type="Proteomes" id="UP000007484"/>
    </source>
</evidence>